<evidence type="ECO:0000313" key="2">
    <source>
        <dbReference type="Proteomes" id="UP000008237"/>
    </source>
</evidence>
<proteinExistence type="predicted"/>
<name>E2C9B2_HARSA</name>
<sequence length="63" mass="6930">MHLGVAVGQNPGYLKLRKLRAAQSISRTIANSQNRVYLSGNSLMLNIQDPAFDEGSDKLKSKK</sequence>
<dbReference type="Proteomes" id="UP000008237">
    <property type="component" value="Unassembled WGS sequence"/>
</dbReference>
<accession>E2C9B2</accession>
<dbReference type="STRING" id="610380.E2C9B2"/>
<protein>
    <submittedName>
        <fullName evidence="1">Prohibitin-2</fullName>
    </submittedName>
</protein>
<dbReference type="EMBL" id="GL453806">
    <property type="protein sequence ID" value="EFN75457.1"/>
    <property type="molecule type" value="Genomic_DNA"/>
</dbReference>
<dbReference type="OrthoDB" id="275637at2759"/>
<evidence type="ECO:0000313" key="1">
    <source>
        <dbReference type="EMBL" id="EFN75457.1"/>
    </source>
</evidence>
<dbReference type="InParanoid" id="E2C9B2"/>
<gene>
    <name evidence="1" type="ORF">EAI_06894</name>
</gene>
<keyword evidence="2" id="KW-1185">Reference proteome</keyword>
<reference evidence="1 2" key="1">
    <citation type="journal article" date="2010" name="Science">
        <title>Genomic comparison of the ants Camponotus floridanus and Harpegnathos saltator.</title>
        <authorList>
            <person name="Bonasio R."/>
            <person name="Zhang G."/>
            <person name="Ye C."/>
            <person name="Mutti N.S."/>
            <person name="Fang X."/>
            <person name="Qin N."/>
            <person name="Donahue G."/>
            <person name="Yang P."/>
            <person name="Li Q."/>
            <person name="Li C."/>
            <person name="Zhang P."/>
            <person name="Huang Z."/>
            <person name="Berger S.L."/>
            <person name="Reinberg D."/>
            <person name="Wang J."/>
            <person name="Liebig J."/>
        </authorList>
    </citation>
    <scope>NUCLEOTIDE SEQUENCE [LARGE SCALE GENOMIC DNA]</scope>
    <source>
        <strain evidence="1 2">R22 G/1</strain>
    </source>
</reference>
<dbReference type="OMA" id="WAAQNIF"/>
<organism evidence="2">
    <name type="scientific">Harpegnathos saltator</name>
    <name type="common">Jerdon's jumping ant</name>
    <dbReference type="NCBI Taxonomy" id="610380"/>
    <lineage>
        <taxon>Eukaryota</taxon>
        <taxon>Metazoa</taxon>
        <taxon>Ecdysozoa</taxon>
        <taxon>Arthropoda</taxon>
        <taxon>Hexapoda</taxon>
        <taxon>Insecta</taxon>
        <taxon>Pterygota</taxon>
        <taxon>Neoptera</taxon>
        <taxon>Endopterygota</taxon>
        <taxon>Hymenoptera</taxon>
        <taxon>Apocrita</taxon>
        <taxon>Aculeata</taxon>
        <taxon>Formicoidea</taxon>
        <taxon>Formicidae</taxon>
        <taxon>Ponerinae</taxon>
        <taxon>Ponerini</taxon>
        <taxon>Harpegnathos</taxon>
    </lineage>
</organism>
<dbReference type="AlphaFoldDB" id="E2C9B2"/>